<proteinExistence type="inferred from homology"/>
<keyword evidence="2" id="KW-0805">Transcription regulation</keyword>
<evidence type="ECO:0000256" key="5">
    <source>
        <dbReference type="ARBA" id="ARBA00023163"/>
    </source>
</evidence>
<protein>
    <submittedName>
        <fullName evidence="8">RNA polymerase sigma factor</fullName>
    </submittedName>
</protein>
<organism evidence="8 9">
    <name type="scientific">Engelhardtia mirabilis</name>
    <dbReference type="NCBI Taxonomy" id="2528011"/>
    <lineage>
        <taxon>Bacteria</taxon>
        <taxon>Pseudomonadati</taxon>
        <taxon>Planctomycetota</taxon>
        <taxon>Planctomycetia</taxon>
        <taxon>Planctomycetia incertae sedis</taxon>
        <taxon>Engelhardtia</taxon>
    </lineage>
</organism>
<dbReference type="EMBL" id="CP036287">
    <property type="protein sequence ID" value="QDU65811.1"/>
    <property type="molecule type" value="Genomic_DNA"/>
</dbReference>
<name>A0A518BFQ3_9BACT</name>
<dbReference type="NCBIfam" id="TIGR02937">
    <property type="entry name" value="sigma70-ECF"/>
    <property type="match status" value="1"/>
</dbReference>
<dbReference type="GO" id="GO:0016987">
    <property type="term" value="F:sigma factor activity"/>
    <property type="evidence" value="ECO:0007669"/>
    <property type="project" value="UniProtKB-KW"/>
</dbReference>
<dbReference type="InterPro" id="IPR007627">
    <property type="entry name" value="RNA_pol_sigma70_r2"/>
</dbReference>
<feature type="domain" description="RNA polymerase sigma-70 region 4" evidence="7">
    <location>
        <begin position="152"/>
        <end position="189"/>
    </location>
</feature>
<dbReference type="Gene3D" id="1.10.1740.10">
    <property type="match status" value="1"/>
</dbReference>
<evidence type="ECO:0000313" key="9">
    <source>
        <dbReference type="Proteomes" id="UP000316921"/>
    </source>
</evidence>
<dbReference type="InterPro" id="IPR013324">
    <property type="entry name" value="RNA_pol_sigma_r3/r4-like"/>
</dbReference>
<dbReference type="InterPro" id="IPR013325">
    <property type="entry name" value="RNA_pol_sigma_r2"/>
</dbReference>
<keyword evidence="4" id="KW-0238">DNA-binding</keyword>
<evidence type="ECO:0000256" key="4">
    <source>
        <dbReference type="ARBA" id="ARBA00023125"/>
    </source>
</evidence>
<dbReference type="Gene3D" id="1.10.10.10">
    <property type="entry name" value="Winged helix-like DNA-binding domain superfamily/Winged helix DNA-binding domain"/>
    <property type="match status" value="1"/>
</dbReference>
<dbReference type="InterPro" id="IPR007630">
    <property type="entry name" value="RNA_pol_sigma70_r4"/>
</dbReference>
<dbReference type="Pfam" id="PF04545">
    <property type="entry name" value="Sigma70_r4"/>
    <property type="match status" value="1"/>
</dbReference>
<dbReference type="SUPFAM" id="SSF88659">
    <property type="entry name" value="Sigma3 and sigma4 domains of RNA polymerase sigma factors"/>
    <property type="match status" value="1"/>
</dbReference>
<evidence type="ECO:0000256" key="3">
    <source>
        <dbReference type="ARBA" id="ARBA00023082"/>
    </source>
</evidence>
<keyword evidence="9" id="KW-1185">Reference proteome</keyword>
<dbReference type="InterPro" id="IPR039425">
    <property type="entry name" value="RNA_pol_sigma-70-like"/>
</dbReference>
<dbReference type="GO" id="GO:0006352">
    <property type="term" value="P:DNA-templated transcription initiation"/>
    <property type="evidence" value="ECO:0007669"/>
    <property type="project" value="InterPro"/>
</dbReference>
<keyword evidence="3" id="KW-0731">Sigma factor</keyword>
<dbReference type="PANTHER" id="PTHR43133:SF8">
    <property type="entry name" value="RNA POLYMERASE SIGMA FACTOR HI_1459-RELATED"/>
    <property type="match status" value="1"/>
</dbReference>
<keyword evidence="5" id="KW-0804">Transcription</keyword>
<dbReference type="Pfam" id="PF04542">
    <property type="entry name" value="Sigma70_r2"/>
    <property type="match status" value="1"/>
</dbReference>
<evidence type="ECO:0000259" key="7">
    <source>
        <dbReference type="Pfam" id="PF04545"/>
    </source>
</evidence>
<dbReference type="InterPro" id="IPR014284">
    <property type="entry name" value="RNA_pol_sigma-70_dom"/>
</dbReference>
<dbReference type="GO" id="GO:0003677">
    <property type="term" value="F:DNA binding"/>
    <property type="evidence" value="ECO:0007669"/>
    <property type="project" value="UniProtKB-KW"/>
</dbReference>
<dbReference type="InterPro" id="IPR036388">
    <property type="entry name" value="WH-like_DNA-bd_sf"/>
</dbReference>
<evidence type="ECO:0000259" key="6">
    <source>
        <dbReference type="Pfam" id="PF04542"/>
    </source>
</evidence>
<accession>A0A518BFQ3</accession>
<evidence type="ECO:0000313" key="8">
    <source>
        <dbReference type="EMBL" id="QDU65811.1"/>
    </source>
</evidence>
<evidence type="ECO:0000256" key="1">
    <source>
        <dbReference type="ARBA" id="ARBA00010641"/>
    </source>
</evidence>
<feature type="domain" description="RNA polymerase sigma-70 region 2" evidence="6">
    <location>
        <begin position="30"/>
        <end position="94"/>
    </location>
</feature>
<dbReference type="RefSeq" id="WP_419192113.1">
    <property type="nucleotide sequence ID" value="NZ_CP036287.1"/>
</dbReference>
<reference evidence="8 9" key="1">
    <citation type="submission" date="2019-02" db="EMBL/GenBank/DDBJ databases">
        <title>Deep-cultivation of Planctomycetes and their phenomic and genomic characterization uncovers novel biology.</title>
        <authorList>
            <person name="Wiegand S."/>
            <person name="Jogler M."/>
            <person name="Boedeker C."/>
            <person name="Pinto D."/>
            <person name="Vollmers J."/>
            <person name="Rivas-Marin E."/>
            <person name="Kohn T."/>
            <person name="Peeters S.H."/>
            <person name="Heuer A."/>
            <person name="Rast P."/>
            <person name="Oberbeckmann S."/>
            <person name="Bunk B."/>
            <person name="Jeske O."/>
            <person name="Meyerdierks A."/>
            <person name="Storesund J.E."/>
            <person name="Kallscheuer N."/>
            <person name="Luecker S."/>
            <person name="Lage O.M."/>
            <person name="Pohl T."/>
            <person name="Merkel B.J."/>
            <person name="Hornburger P."/>
            <person name="Mueller R.-W."/>
            <person name="Bruemmer F."/>
            <person name="Labrenz M."/>
            <person name="Spormann A.M."/>
            <person name="Op den Camp H."/>
            <person name="Overmann J."/>
            <person name="Amann R."/>
            <person name="Jetten M.S.M."/>
            <person name="Mascher T."/>
            <person name="Medema M.H."/>
            <person name="Devos D.P."/>
            <person name="Kaster A.-K."/>
            <person name="Ovreas L."/>
            <person name="Rohde M."/>
            <person name="Galperin M.Y."/>
            <person name="Jogler C."/>
        </authorList>
    </citation>
    <scope>NUCLEOTIDE SEQUENCE [LARGE SCALE GENOMIC DNA]</scope>
    <source>
        <strain evidence="8 9">Pla133</strain>
    </source>
</reference>
<dbReference type="Proteomes" id="UP000316921">
    <property type="component" value="Chromosome"/>
</dbReference>
<dbReference type="PANTHER" id="PTHR43133">
    <property type="entry name" value="RNA POLYMERASE ECF-TYPE SIGMA FACTO"/>
    <property type="match status" value="1"/>
</dbReference>
<evidence type="ECO:0000256" key="2">
    <source>
        <dbReference type="ARBA" id="ARBA00023015"/>
    </source>
</evidence>
<comment type="similarity">
    <text evidence="1">Belongs to the sigma-70 factor family. ECF subfamily.</text>
</comment>
<dbReference type="SUPFAM" id="SSF88946">
    <property type="entry name" value="Sigma2 domain of RNA polymerase sigma factors"/>
    <property type="match status" value="1"/>
</dbReference>
<dbReference type="AlphaFoldDB" id="A0A518BFQ3"/>
<gene>
    <name evidence="8" type="ORF">Pla133_08770</name>
</gene>
<sequence length="249" mass="28106">MPQDLSTGFIGRLRARDPQAWFELWEIFGPVLRGQLHRWGKGQIGAETVQDLSQETLAALSQAIDTHDAARGVRFSTWLLAIARYTLSDEFDRRMALKRGAGRRPLALEEAYSKGDENPRPDEQYHALIFGAKVEAAIRMVEREAEFMDFNVFRMRTLEGRTGVEVAESMGLSEASVSRRLAKVRKSLRGKLGEVVERFSFTQDEIEEPGRKGLDPNPNKASDALFDEAVAEVYHRYLEFREDASAGPS</sequence>
<dbReference type="KEGG" id="pbap:Pla133_08770"/>